<dbReference type="Pfam" id="PF13456">
    <property type="entry name" value="RVT_3"/>
    <property type="match status" value="1"/>
</dbReference>
<evidence type="ECO:0000313" key="3">
    <source>
        <dbReference type="Proteomes" id="UP001293254"/>
    </source>
</evidence>
<name>A0AAE1YE65_9LAMI</name>
<sequence length="129" mass="13823">MGVGVVARDHEGRCLGWRTAFVRHVSDAEVAEGLAARAAKYMATSFHGASIEVEKDYTNSGDVSVAPIGPILHDIALITAQHPDISVSFVRRKANHAAHLLARHAQSINEGNIIPSCILDTVQAEAYPN</sequence>
<dbReference type="GO" id="GO:0004523">
    <property type="term" value="F:RNA-DNA hybrid ribonuclease activity"/>
    <property type="evidence" value="ECO:0007669"/>
    <property type="project" value="InterPro"/>
</dbReference>
<evidence type="ECO:0000259" key="1">
    <source>
        <dbReference type="Pfam" id="PF13456"/>
    </source>
</evidence>
<dbReference type="EMBL" id="JACGWO010000004">
    <property type="protein sequence ID" value="KAK4428453.1"/>
    <property type="molecule type" value="Genomic_DNA"/>
</dbReference>
<protein>
    <recommendedName>
        <fullName evidence="1">RNase H type-1 domain-containing protein</fullName>
    </recommendedName>
</protein>
<dbReference type="InterPro" id="IPR052929">
    <property type="entry name" value="RNase_H-like_EbsB-rel"/>
</dbReference>
<accession>A0AAE1YE65</accession>
<feature type="domain" description="RNase H type-1" evidence="1">
    <location>
        <begin position="2"/>
        <end position="105"/>
    </location>
</feature>
<dbReference type="PANTHER" id="PTHR47074:SF11">
    <property type="entry name" value="REVERSE TRANSCRIPTASE-LIKE PROTEIN"/>
    <property type="match status" value="1"/>
</dbReference>
<keyword evidence="3" id="KW-1185">Reference proteome</keyword>
<dbReference type="PANTHER" id="PTHR47074">
    <property type="entry name" value="BNAC02G40300D PROTEIN"/>
    <property type="match status" value="1"/>
</dbReference>
<comment type="caution">
    <text evidence="2">The sequence shown here is derived from an EMBL/GenBank/DDBJ whole genome shotgun (WGS) entry which is preliminary data.</text>
</comment>
<dbReference type="GO" id="GO:0003676">
    <property type="term" value="F:nucleic acid binding"/>
    <property type="evidence" value="ECO:0007669"/>
    <property type="project" value="InterPro"/>
</dbReference>
<evidence type="ECO:0000313" key="2">
    <source>
        <dbReference type="EMBL" id="KAK4428453.1"/>
    </source>
</evidence>
<reference evidence="2" key="1">
    <citation type="submission" date="2020-06" db="EMBL/GenBank/DDBJ databases">
        <authorList>
            <person name="Li T."/>
            <person name="Hu X."/>
            <person name="Zhang T."/>
            <person name="Song X."/>
            <person name="Zhang H."/>
            <person name="Dai N."/>
            <person name="Sheng W."/>
            <person name="Hou X."/>
            <person name="Wei L."/>
        </authorList>
    </citation>
    <scope>NUCLEOTIDE SEQUENCE</scope>
    <source>
        <strain evidence="2">3651</strain>
        <tissue evidence="2">Leaf</tissue>
    </source>
</reference>
<reference evidence="2" key="2">
    <citation type="journal article" date="2024" name="Plant">
        <title>Genomic evolution and insights into agronomic trait innovations of Sesamum species.</title>
        <authorList>
            <person name="Miao H."/>
            <person name="Wang L."/>
            <person name="Qu L."/>
            <person name="Liu H."/>
            <person name="Sun Y."/>
            <person name="Le M."/>
            <person name="Wang Q."/>
            <person name="Wei S."/>
            <person name="Zheng Y."/>
            <person name="Lin W."/>
            <person name="Duan Y."/>
            <person name="Cao H."/>
            <person name="Xiong S."/>
            <person name="Wang X."/>
            <person name="Wei L."/>
            <person name="Li C."/>
            <person name="Ma Q."/>
            <person name="Ju M."/>
            <person name="Zhao R."/>
            <person name="Li G."/>
            <person name="Mu C."/>
            <person name="Tian Q."/>
            <person name="Mei H."/>
            <person name="Zhang T."/>
            <person name="Gao T."/>
            <person name="Zhang H."/>
        </authorList>
    </citation>
    <scope>NUCLEOTIDE SEQUENCE</scope>
    <source>
        <strain evidence="2">3651</strain>
    </source>
</reference>
<proteinExistence type="predicted"/>
<dbReference type="CDD" id="cd06222">
    <property type="entry name" value="RNase_H_like"/>
    <property type="match status" value="1"/>
</dbReference>
<organism evidence="2 3">
    <name type="scientific">Sesamum alatum</name>
    <dbReference type="NCBI Taxonomy" id="300844"/>
    <lineage>
        <taxon>Eukaryota</taxon>
        <taxon>Viridiplantae</taxon>
        <taxon>Streptophyta</taxon>
        <taxon>Embryophyta</taxon>
        <taxon>Tracheophyta</taxon>
        <taxon>Spermatophyta</taxon>
        <taxon>Magnoliopsida</taxon>
        <taxon>eudicotyledons</taxon>
        <taxon>Gunneridae</taxon>
        <taxon>Pentapetalae</taxon>
        <taxon>asterids</taxon>
        <taxon>lamiids</taxon>
        <taxon>Lamiales</taxon>
        <taxon>Pedaliaceae</taxon>
        <taxon>Sesamum</taxon>
    </lineage>
</organism>
<dbReference type="Proteomes" id="UP001293254">
    <property type="component" value="Unassembled WGS sequence"/>
</dbReference>
<dbReference type="InterPro" id="IPR044730">
    <property type="entry name" value="RNase_H-like_dom_plant"/>
</dbReference>
<gene>
    <name evidence="2" type="ORF">Salat_1144900</name>
</gene>
<dbReference type="InterPro" id="IPR002156">
    <property type="entry name" value="RNaseH_domain"/>
</dbReference>
<dbReference type="AlphaFoldDB" id="A0AAE1YE65"/>